<keyword evidence="1" id="KW-0732">Signal</keyword>
<dbReference type="EMBL" id="CP047044">
    <property type="protein sequence ID" value="QHA19345.1"/>
    <property type="molecule type" value="Genomic_DNA"/>
</dbReference>
<sequence>MDTMLQKIKRIMVVAAAAVTLSVGFATFAPKEASAHWADNQMSWAMGRGYITSDMRDSLATRQDTWLIITRAKKRAGDAYTYDYAQRYVKNMQISDGTRGTNWITRDECAAMMLQATGISSLYRNGFSYVQKYGKQYGIYDGSRGSDFATRAEVISMLHNAYYKMGL</sequence>
<gene>
    <name evidence="2" type="ORF">GPA05_20690</name>
</gene>
<proteinExistence type="predicted"/>
<feature type="chain" id="PRO_5047034203" evidence="1">
    <location>
        <begin position="29"/>
        <end position="167"/>
    </location>
</feature>
<organism evidence="2 3">
    <name type="scientific">Bacillus toyonensis</name>
    <dbReference type="NCBI Taxonomy" id="155322"/>
    <lineage>
        <taxon>Bacteria</taxon>
        <taxon>Bacillati</taxon>
        <taxon>Bacillota</taxon>
        <taxon>Bacilli</taxon>
        <taxon>Bacillales</taxon>
        <taxon>Bacillaceae</taxon>
        <taxon>Bacillus</taxon>
        <taxon>Bacillus cereus group</taxon>
    </lineage>
</organism>
<name>A0ABX6GCV0_9BACI</name>
<protein>
    <submittedName>
        <fullName evidence="2">Protein phosphatase 2C</fullName>
    </submittedName>
</protein>
<accession>A0ABX6GCV0</accession>
<dbReference type="Proteomes" id="UP000440820">
    <property type="component" value="Chromosome"/>
</dbReference>
<reference evidence="2 3" key="1">
    <citation type="submission" date="2019-12" db="EMBL/GenBank/DDBJ databases">
        <title>Bacillus toyonensis BV-17 genome.</title>
        <authorList>
            <person name="Chen J."/>
        </authorList>
    </citation>
    <scope>NUCLEOTIDE SEQUENCE [LARGE SCALE GENOMIC DNA]</scope>
    <source>
        <strain evidence="2 3">BV-17</strain>
    </source>
</reference>
<evidence type="ECO:0000313" key="3">
    <source>
        <dbReference type="Proteomes" id="UP000440820"/>
    </source>
</evidence>
<keyword evidence="3" id="KW-1185">Reference proteome</keyword>
<feature type="signal peptide" evidence="1">
    <location>
        <begin position="1"/>
        <end position="28"/>
    </location>
</feature>
<evidence type="ECO:0000313" key="2">
    <source>
        <dbReference type="EMBL" id="QHA19345.1"/>
    </source>
</evidence>
<evidence type="ECO:0000256" key="1">
    <source>
        <dbReference type="SAM" id="SignalP"/>
    </source>
</evidence>